<dbReference type="GO" id="GO:0003677">
    <property type="term" value="F:DNA binding"/>
    <property type="evidence" value="ECO:0007669"/>
    <property type="project" value="InterPro"/>
</dbReference>
<dbReference type="GO" id="GO:0030643">
    <property type="term" value="P:intracellular phosphate ion homeostasis"/>
    <property type="evidence" value="ECO:0007669"/>
    <property type="project" value="InterPro"/>
</dbReference>
<dbReference type="Pfam" id="PF04014">
    <property type="entry name" value="MazE_antitoxin"/>
    <property type="match status" value="1"/>
</dbReference>
<dbReference type="EMBL" id="NMUF01000006">
    <property type="protein sequence ID" value="RFA99457.1"/>
    <property type="molecule type" value="Genomic_DNA"/>
</dbReference>
<dbReference type="SUPFAM" id="SSF109755">
    <property type="entry name" value="PhoU-like"/>
    <property type="match status" value="1"/>
</dbReference>
<dbReference type="RefSeq" id="WP_116420580.1">
    <property type="nucleotide sequence ID" value="NZ_NMUE01000005.1"/>
</dbReference>
<dbReference type="Pfam" id="PF01895">
    <property type="entry name" value="PhoU"/>
    <property type="match status" value="1"/>
</dbReference>
<dbReference type="SUPFAM" id="SSF89447">
    <property type="entry name" value="AbrB/MazE/MraZ-like"/>
    <property type="match status" value="1"/>
</dbReference>
<evidence type="ECO:0000259" key="1">
    <source>
        <dbReference type="SMART" id="SM00966"/>
    </source>
</evidence>
<dbReference type="Gene3D" id="1.20.58.220">
    <property type="entry name" value="Phosphate transport system protein phou homolog 2, domain 2"/>
    <property type="match status" value="1"/>
</dbReference>
<dbReference type="GO" id="GO:0045936">
    <property type="term" value="P:negative regulation of phosphate metabolic process"/>
    <property type="evidence" value="ECO:0007669"/>
    <property type="project" value="InterPro"/>
</dbReference>
<evidence type="ECO:0000313" key="5">
    <source>
        <dbReference type="Proteomes" id="UP000257123"/>
    </source>
</evidence>
<dbReference type="InterPro" id="IPR026022">
    <property type="entry name" value="PhoU_dom"/>
</dbReference>
<dbReference type="Proteomes" id="UP000257123">
    <property type="component" value="Unassembled WGS sequence"/>
</dbReference>
<dbReference type="SMART" id="SM00966">
    <property type="entry name" value="SpoVT_AbrB"/>
    <property type="match status" value="1"/>
</dbReference>
<comment type="caution">
    <text evidence="2">The sequence shown here is derived from an EMBL/GenBank/DDBJ whole genome shotgun (WGS) entry which is preliminary data.</text>
</comment>
<dbReference type="InterPro" id="IPR028366">
    <property type="entry name" value="PhoU"/>
</dbReference>
<evidence type="ECO:0000313" key="3">
    <source>
        <dbReference type="EMBL" id="RFA99457.1"/>
    </source>
</evidence>
<organism evidence="2 5">
    <name type="scientific">Pyrobaculum aerophilum</name>
    <dbReference type="NCBI Taxonomy" id="13773"/>
    <lineage>
        <taxon>Archaea</taxon>
        <taxon>Thermoproteota</taxon>
        <taxon>Thermoprotei</taxon>
        <taxon>Thermoproteales</taxon>
        <taxon>Thermoproteaceae</taxon>
        <taxon>Pyrobaculum</taxon>
    </lineage>
</organism>
<dbReference type="AlphaFoldDB" id="A0A371R202"/>
<feature type="domain" description="SpoVT-AbrB" evidence="1">
    <location>
        <begin position="8"/>
        <end position="53"/>
    </location>
</feature>
<dbReference type="PANTHER" id="PTHR42930:SF2">
    <property type="entry name" value="PHOU DOMAIN-CONTAINING PROTEIN"/>
    <property type="match status" value="1"/>
</dbReference>
<dbReference type="EMBL" id="NMUE01000005">
    <property type="protein sequence ID" value="RFA97550.1"/>
    <property type="molecule type" value="Genomic_DNA"/>
</dbReference>
<evidence type="ECO:0000313" key="4">
    <source>
        <dbReference type="Proteomes" id="UP000256877"/>
    </source>
</evidence>
<dbReference type="Proteomes" id="UP000256877">
    <property type="component" value="Unassembled WGS sequence"/>
</dbReference>
<accession>A0A371R202</accession>
<evidence type="ECO:0000313" key="2">
    <source>
        <dbReference type="EMBL" id="RFA97550.1"/>
    </source>
</evidence>
<dbReference type="InterPro" id="IPR038078">
    <property type="entry name" value="PhoU-like_sf"/>
</dbReference>
<proteinExistence type="predicted"/>
<dbReference type="PANTHER" id="PTHR42930">
    <property type="entry name" value="PHOSPHATE-SPECIFIC TRANSPORT SYSTEM ACCESSORY PROTEIN PHOU"/>
    <property type="match status" value="1"/>
</dbReference>
<dbReference type="InterPro" id="IPR007159">
    <property type="entry name" value="SpoVT-AbrB_dom"/>
</dbReference>
<name>A0A371R202_9CREN</name>
<sequence>MEVRRIIRVGERSFGITLPKEWVELHGLGVGSPVKIIVDREKITVLPGAEAGGMKKVLIKGDDVEKIIRDIIAYYIEGAEELDVETGNMSAVVTRIEGKLPGVVLMEIGGVLKLRIVTKEDINIDEAVRSMYTTVDAMFTLFLQMLSLDKRELAEEILRLDDQLDRLYFFSLRTVKRNIIQRPEHYVDYVITIKNLEHVGDAIDRATNYYLKNELGCKEEVISLFKKVYGFLQQAFEAFYNNDASKALAVLISRAALERESLRVICPQATAVMHEAASIVGFAADIAEAAYSKCARK</sequence>
<protein>
    <submittedName>
        <fullName evidence="2">Transcriptional regulator</fullName>
    </submittedName>
</protein>
<dbReference type="InterPro" id="IPR037914">
    <property type="entry name" value="SpoVT-AbrB_sf"/>
</dbReference>
<gene>
    <name evidence="2" type="ORF">CGL51_02555</name>
    <name evidence="3" type="ORF">CGL52_03625</name>
</gene>
<dbReference type="OrthoDB" id="40991at2157"/>
<reference evidence="4 5" key="1">
    <citation type="submission" date="2017-07" db="EMBL/GenBank/DDBJ databases">
        <title>Draft genome sequence of aerobic hyperthermophilic archaea, Pyrobaculum aerophilum YKB31 and YKB32.</title>
        <authorList>
            <person name="Mochizuki T."/>
            <person name="Berliner A.J."/>
            <person name="Yoshida-Takashima Y."/>
            <person name="Takaki Y."/>
            <person name="Nunoura T."/>
            <person name="Takai K."/>
        </authorList>
    </citation>
    <scope>NUCLEOTIDE SEQUENCE [LARGE SCALE GENOMIC DNA]</scope>
    <source>
        <strain evidence="2 5">YKB31</strain>
        <strain evidence="3 4">YKB32</strain>
    </source>
</reference>